<keyword evidence="5" id="KW-1185">Reference proteome</keyword>
<dbReference type="InterPro" id="IPR020901">
    <property type="entry name" value="Prtase_inh_Kunz-CS"/>
</dbReference>
<evidence type="ECO:0000256" key="1">
    <source>
        <dbReference type="ARBA" id="ARBA00023157"/>
    </source>
</evidence>
<dbReference type="PRINTS" id="PR00759">
    <property type="entry name" value="BASICPTASE"/>
</dbReference>
<dbReference type="InParanoid" id="A0A5F8H2L8"/>
<dbReference type="FunCoup" id="A0A5F8H2L8">
    <property type="interactions" value="2"/>
</dbReference>
<evidence type="ECO:0000256" key="2">
    <source>
        <dbReference type="SAM" id="MobiDB-lite"/>
    </source>
</evidence>
<dbReference type="Bgee" id="ENSMODG00000044504">
    <property type="expression patterns" value="Expressed in uterus and 19 other cell types or tissues"/>
</dbReference>
<evidence type="ECO:0000259" key="3">
    <source>
        <dbReference type="PROSITE" id="PS50279"/>
    </source>
</evidence>
<organism evidence="4 5">
    <name type="scientific">Monodelphis domestica</name>
    <name type="common">Gray short-tailed opossum</name>
    <dbReference type="NCBI Taxonomy" id="13616"/>
    <lineage>
        <taxon>Eukaryota</taxon>
        <taxon>Metazoa</taxon>
        <taxon>Chordata</taxon>
        <taxon>Craniata</taxon>
        <taxon>Vertebrata</taxon>
        <taxon>Euteleostomi</taxon>
        <taxon>Mammalia</taxon>
        <taxon>Metatheria</taxon>
        <taxon>Didelphimorphia</taxon>
        <taxon>Didelphidae</taxon>
        <taxon>Monodelphis</taxon>
    </lineage>
</organism>
<evidence type="ECO:0000313" key="5">
    <source>
        <dbReference type="Proteomes" id="UP000002280"/>
    </source>
</evidence>
<dbReference type="InterPro" id="IPR002223">
    <property type="entry name" value="Kunitz_BPTI"/>
</dbReference>
<dbReference type="PANTHER" id="PTHR10083:SF374">
    <property type="entry name" value="BPTI_KUNITZ INHIBITOR DOMAIN-CONTAINING PROTEIN"/>
    <property type="match status" value="1"/>
</dbReference>
<keyword evidence="1" id="KW-1015">Disulfide bond</keyword>
<dbReference type="PROSITE" id="PS50279">
    <property type="entry name" value="BPTI_KUNITZ_2"/>
    <property type="match status" value="1"/>
</dbReference>
<reference evidence="4" key="3">
    <citation type="submission" date="2025-09" db="UniProtKB">
        <authorList>
            <consortium name="Ensembl"/>
        </authorList>
    </citation>
    <scope>IDENTIFICATION</scope>
</reference>
<dbReference type="PANTHER" id="PTHR10083">
    <property type="entry name" value="KUNITZ-TYPE PROTEASE INHIBITOR-RELATED"/>
    <property type="match status" value="1"/>
</dbReference>
<dbReference type="InterPro" id="IPR050098">
    <property type="entry name" value="TFPI/VKTCI-like"/>
</dbReference>
<proteinExistence type="predicted"/>
<dbReference type="Ensembl" id="ENSMODT00000077261.1">
    <property type="protein sequence ID" value="ENSMODP00000054048.1"/>
    <property type="gene ID" value="ENSMODG00000044504.1"/>
</dbReference>
<sequence length="82" mass="9345">LQGIPSYCNLPLNIDSCNGNYQEAKIQFFYNSTARSCEPFDYKGCRGNRNNFLTRKMCQDNCKESIPDKSPTLSRTSPQVLN</sequence>
<reference evidence="4" key="2">
    <citation type="submission" date="2025-08" db="UniProtKB">
        <authorList>
            <consortium name="Ensembl"/>
        </authorList>
    </citation>
    <scope>IDENTIFICATION</scope>
</reference>
<feature type="compositionally biased region" description="Polar residues" evidence="2">
    <location>
        <begin position="71"/>
        <end position="82"/>
    </location>
</feature>
<accession>A0A5F8H2L8</accession>
<name>A0A5F8H2L8_MONDO</name>
<dbReference type="Pfam" id="PF00014">
    <property type="entry name" value="Kunitz_BPTI"/>
    <property type="match status" value="1"/>
</dbReference>
<dbReference type="Proteomes" id="UP000002280">
    <property type="component" value="Chromosome 1"/>
</dbReference>
<dbReference type="PROSITE" id="PS00280">
    <property type="entry name" value="BPTI_KUNITZ_1"/>
    <property type="match status" value="1"/>
</dbReference>
<dbReference type="GO" id="GO:0004867">
    <property type="term" value="F:serine-type endopeptidase inhibitor activity"/>
    <property type="evidence" value="ECO:0007669"/>
    <property type="project" value="InterPro"/>
</dbReference>
<dbReference type="CDD" id="cd00109">
    <property type="entry name" value="Kunitz-type"/>
    <property type="match status" value="1"/>
</dbReference>
<dbReference type="SUPFAM" id="SSF57362">
    <property type="entry name" value="BPTI-like"/>
    <property type="match status" value="1"/>
</dbReference>
<feature type="domain" description="BPTI/Kunitz inhibitor" evidence="3">
    <location>
        <begin position="8"/>
        <end position="62"/>
    </location>
</feature>
<evidence type="ECO:0000313" key="4">
    <source>
        <dbReference type="Ensembl" id="ENSMODP00000054048.1"/>
    </source>
</evidence>
<dbReference type="InterPro" id="IPR036880">
    <property type="entry name" value="Kunitz_BPTI_sf"/>
</dbReference>
<protein>
    <recommendedName>
        <fullName evidence="3">BPTI/Kunitz inhibitor domain-containing protein</fullName>
    </recommendedName>
</protein>
<reference evidence="4 5" key="1">
    <citation type="journal article" date="2007" name="Nature">
        <title>Genome of the marsupial Monodelphis domestica reveals innovation in non-coding sequences.</title>
        <authorList>
            <person name="Mikkelsen T.S."/>
            <person name="Wakefield M.J."/>
            <person name="Aken B."/>
            <person name="Amemiya C.T."/>
            <person name="Chang J.L."/>
            <person name="Duke S."/>
            <person name="Garber M."/>
            <person name="Gentles A.J."/>
            <person name="Goodstadt L."/>
            <person name="Heger A."/>
            <person name="Jurka J."/>
            <person name="Kamal M."/>
            <person name="Mauceli E."/>
            <person name="Searle S.M."/>
            <person name="Sharpe T."/>
            <person name="Baker M.L."/>
            <person name="Batzer M.A."/>
            <person name="Benos P.V."/>
            <person name="Belov K."/>
            <person name="Clamp M."/>
            <person name="Cook A."/>
            <person name="Cuff J."/>
            <person name="Das R."/>
            <person name="Davidow L."/>
            <person name="Deakin J.E."/>
            <person name="Fazzari M.J."/>
            <person name="Glass J.L."/>
            <person name="Grabherr M."/>
            <person name="Greally J.M."/>
            <person name="Gu W."/>
            <person name="Hore T.A."/>
            <person name="Huttley G.A."/>
            <person name="Kleber M."/>
            <person name="Jirtle R.L."/>
            <person name="Koina E."/>
            <person name="Lee J.T."/>
            <person name="Mahony S."/>
            <person name="Marra M.A."/>
            <person name="Miller R.D."/>
            <person name="Nicholls R.D."/>
            <person name="Oda M."/>
            <person name="Papenfuss A.T."/>
            <person name="Parra Z.E."/>
            <person name="Pollock D.D."/>
            <person name="Ray D.A."/>
            <person name="Schein J.E."/>
            <person name="Speed T.P."/>
            <person name="Thompson K."/>
            <person name="VandeBerg J.L."/>
            <person name="Wade C.M."/>
            <person name="Walker J.A."/>
            <person name="Waters P.D."/>
            <person name="Webber C."/>
            <person name="Weidman J.R."/>
            <person name="Xie X."/>
            <person name="Zody M.C."/>
            <person name="Baldwin J."/>
            <person name="Abdouelleil A."/>
            <person name="Abdulkadir J."/>
            <person name="Abebe A."/>
            <person name="Abera B."/>
            <person name="Abreu J."/>
            <person name="Acer S.C."/>
            <person name="Aftuck L."/>
            <person name="Alexander A."/>
            <person name="An P."/>
            <person name="Anderson E."/>
            <person name="Anderson S."/>
            <person name="Arachi H."/>
            <person name="Azer M."/>
            <person name="Bachantsang P."/>
            <person name="Barry A."/>
            <person name="Bayul T."/>
            <person name="Berlin A."/>
            <person name="Bessette D."/>
            <person name="Bloom T."/>
            <person name="Bloom T."/>
            <person name="Boguslavskiy L."/>
            <person name="Bonnet C."/>
            <person name="Boukhgalter B."/>
            <person name="Bourzgui I."/>
            <person name="Brown A."/>
            <person name="Cahill P."/>
            <person name="Channer S."/>
            <person name="Cheshatsang Y."/>
            <person name="Chuda L."/>
            <person name="Citroen M."/>
            <person name="Collymore A."/>
            <person name="Cooke P."/>
            <person name="Costello M."/>
            <person name="D'Aco K."/>
            <person name="Daza R."/>
            <person name="De Haan G."/>
            <person name="DeGray S."/>
            <person name="DeMaso C."/>
            <person name="Dhargay N."/>
            <person name="Dooley K."/>
            <person name="Dooley E."/>
            <person name="Doricent M."/>
            <person name="Dorje P."/>
            <person name="Dorjee K."/>
            <person name="Dupes A."/>
            <person name="Elong R."/>
            <person name="Falk J."/>
            <person name="Farina A."/>
            <person name="Faro S."/>
            <person name="Ferguson D."/>
            <person name="Fisher S."/>
            <person name="Foley C.D."/>
            <person name="Franke A."/>
            <person name="Friedrich D."/>
            <person name="Gadbois L."/>
            <person name="Gearin G."/>
            <person name="Gearin C.R."/>
            <person name="Giannoukos G."/>
            <person name="Goode T."/>
            <person name="Graham J."/>
            <person name="Grandbois E."/>
            <person name="Grewal S."/>
            <person name="Gyaltsen K."/>
            <person name="Hafez N."/>
            <person name="Hagos B."/>
            <person name="Hall J."/>
            <person name="Henson C."/>
            <person name="Hollinger A."/>
            <person name="Honan T."/>
            <person name="Huard M.D."/>
            <person name="Hughes L."/>
            <person name="Hurhula B."/>
            <person name="Husby M.E."/>
            <person name="Kamat A."/>
            <person name="Kanga B."/>
            <person name="Kashin S."/>
            <person name="Khazanovich D."/>
            <person name="Kisner P."/>
            <person name="Lance K."/>
            <person name="Lara M."/>
            <person name="Lee W."/>
            <person name="Lennon N."/>
            <person name="Letendre F."/>
            <person name="LeVine R."/>
            <person name="Lipovsky A."/>
            <person name="Liu X."/>
            <person name="Liu J."/>
            <person name="Liu S."/>
            <person name="Lokyitsang T."/>
            <person name="Lokyitsang Y."/>
            <person name="Lubonja R."/>
            <person name="Lui A."/>
            <person name="MacDonald P."/>
            <person name="Magnisalis V."/>
            <person name="Maru K."/>
            <person name="Matthews C."/>
            <person name="McCusker W."/>
            <person name="McDonough S."/>
            <person name="Mehta T."/>
            <person name="Meldrim J."/>
            <person name="Meneus L."/>
            <person name="Mihai O."/>
            <person name="Mihalev A."/>
            <person name="Mihova T."/>
            <person name="Mittelman R."/>
            <person name="Mlenga V."/>
            <person name="Montmayeur A."/>
            <person name="Mulrain L."/>
            <person name="Navidi A."/>
            <person name="Naylor J."/>
            <person name="Negash T."/>
            <person name="Nguyen T."/>
            <person name="Nguyen N."/>
            <person name="Nicol R."/>
            <person name="Norbu C."/>
            <person name="Norbu N."/>
            <person name="Novod N."/>
            <person name="O'Neill B."/>
            <person name="Osman S."/>
            <person name="Markiewicz E."/>
            <person name="Oyono O.L."/>
            <person name="Patti C."/>
            <person name="Phunkhang P."/>
            <person name="Pierre F."/>
            <person name="Priest M."/>
            <person name="Raghuraman S."/>
            <person name="Rege F."/>
            <person name="Reyes R."/>
            <person name="Rise C."/>
            <person name="Rogov P."/>
            <person name="Ross K."/>
            <person name="Ryan E."/>
            <person name="Settipalli S."/>
            <person name="Shea T."/>
            <person name="Sherpa N."/>
            <person name="Shi L."/>
            <person name="Shih D."/>
            <person name="Sparrow T."/>
            <person name="Spaulding J."/>
            <person name="Stalker J."/>
            <person name="Stange-Thomann N."/>
            <person name="Stavropoulos S."/>
            <person name="Stone C."/>
            <person name="Strader C."/>
            <person name="Tesfaye S."/>
            <person name="Thomson T."/>
            <person name="Thoulutsang Y."/>
            <person name="Thoulutsang D."/>
            <person name="Topham K."/>
            <person name="Topping I."/>
            <person name="Tsamla T."/>
            <person name="Vassiliev H."/>
            <person name="Vo A."/>
            <person name="Wangchuk T."/>
            <person name="Wangdi T."/>
            <person name="Weiand M."/>
            <person name="Wilkinson J."/>
            <person name="Wilson A."/>
            <person name="Yadav S."/>
            <person name="Young G."/>
            <person name="Yu Q."/>
            <person name="Zembek L."/>
            <person name="Zhong D."/>
            <person name="Zimmer A."/>
            <person name="Zwirko Z."/>
            <person name="Jaffe D.B."/>
            <person name="Alvarez P."/>
            <person name="Brockman W."/>
            <person name="Butler J."/>
            <person name="Chin C."/>
            <person name="Gnerre S."/>
            <person name="MacCallum I."/>
            <person name="Graves J.A."/>
            <person name="Ponting C.P."/>
            <person name="Breen M."/>
            <person name="Samollow P.B."/>
            <person name="Lander E.S."/>
            <person name="Lindblad-Toh K."/>
        </authorList>
    </citation>
    <scope>NUCLEOTIDE SEQUENCE [LARGE SCALE GENOMIC DNA]</scope>
</reference>
<feature type="region of interest" description="Disordered" evidence="2">
    <location>
        <begin position="63"/>
        <end position="82"/>
    </location>
</feature>
<dbReference type="Gene3D" id="4.10.410.10">
    <property type="entry name" value="Pancreatic trypsin inhibitor Kunitz domain"/>
    <property type="match status" value="1"/>
</dbReference>
<dbReference type="FunFam" id="4.10.410.10:FF:000027">
    <property type="entry name" value="Si:dkeyp-73b11.8"/>
    <property type="match status" value="1"/>
</dbReference>
<dbReference type="AlphaFoldDB" id="A0A5F8H2L8"/>
<dbReference type="SMART" id="SM00131">
    <property type="entry name" value="KU"/>
    <property type="match status" value="1"/>
</dbReference>